<keyword evidence="4 6" id="KW-0808">Transferase</keyword>
<proteinExistence type="inferred from homology"/>
<dbReference type="Pfam" id="PF23016">
    <property type="entry name" value="RsmI_C"/>
    <property type="match status" value="1"/>
</dbReference>
<dbReference type="PANTHER" id="PTHR46111">
    <property type="entry name" value="RIBOSOMAL RNA SMALL SUBUNIT METHYLTRANSFERASE I"/>
    <property type="match status" value="1"/>
</dbReference>
<evidence type="ECO:0000256" key="6">
    <source>
        <dbReference type="HAMAP-Rule" id="MF_01877"/>
    </source>
</evidence>
<dbReference type="Gene3D" id="3.40.1010.10">
    <property type="entry name" value="Cobalt-precorrin-4 Transmethylase, Domain 1"/>
    <property type="match status" value="1"/>
</dbReference>
<dbReference type="EC" id="2.1.1.198" evidence="6"/>
<dbReference type="NCBIfam" id="TIGR00096">
    <property type="entry name" value="16S rRNA (cytidine(1402)-2'-O)-methyltransferase"/>
    <property type="match status" value="1"/>
</dbReference>
<dbReference type="HAMAP" id="MF_01877">
    <property type="entry name" value="16SrRNA_methyltr_I"/>
    <property type="match status" value="1"/>
</dbReference>
<evidence type="ECO:0000256" key="5">
    <source>
        <dbReference type="ARBA" id="ARBA00022691"/>
    </source>
</evidence>
<keyword evidence="1 6" id="KW-0963">Cytoplasm</keyword>
<dbReference type="PROSITE" id="PS01296">
    <property type="entry name" value="RSMI"/>
    <property type="match status" value="1"/>
</dbReference>
<sequence>MSAQLFVVATPIGHLDDMTFRAVEVLKNVTVIAAEDTRKSIQLLKHFNITTPLTACHDHNESHVIHSLIEKLKNGEDIALVSDAGTPLISDPGFKLVRAAQENNIRVTPIPGACAAIAALSSVGLPSDRFSFVGFLASKSTQRLAQLEKIKDESQTLIFYEAPHRILACVKDMCEVFGANRPVGFAREITKTFETIKKMTLQQLVEFIEQDHNQEKGEIVLVVGGATATSELNQEQQALDQLLSRLLQDLSVKAASQLAADLTGIKKKVAYQRALELSQSQADTDN</sequence>
<dbReference type="InterPro" id="IPR035996">
    <property type="entry name" value="4pyrrol_Methylase_sf"/>
</dbReference>
<evidence type="ECO:0000313" key="9">
    <source>
        <dbReference type="EMBL" id="MDQ8934389.1"/>
    </source>
</evidence>
<dbReference type="InterPro" id="IPR018063">
    <property type="entry name" value="SAM_MeTrfase_RsmI_CS"/>
</dbReference>
<comment type="function">
    <text evidence="6">Catalyzes the 2'-O-methylation of the ribose of cytidine 1402 (C1402) in 16S rRNA.</text>
</comment>
<dbReference type="CDD" id="cd11648">
    <property type="entry name" value="RsmI"/>
    <property type="match status" value="1"/>
</dbReference>
<keyword evidence="2 6" id="KW-0698">rRNA processing</keyword>
<dbReference type="PIRSF" id="PIRSF005917">
    <property type="entry name" value="MTase_YraL"/>
    <property type="match status" value="1"/>
</dbReference>
<comment type="catalytic activity">
    <reaction evidence="6">
        <text>cytidine(1402) in 16S rRNA + S-adenosyl-L-methionine = 2'-O-methylcytidine(1402) in 16S rRNA + S-adenosyl-L-homocysteine + H(+)</text>
        <dbReference type="Rhea" id="RHEA:42924"/>
        <dbReference type="Rhea" id="RHEA-COMP:10285"/>
        <dbReference type="Rhea" id="RHEA-COMP:10286"/>
        <dbReference type="ChEBI" id="CHEBI:15378"/>
        <dbReference type="ChEBI" id="CHEBI:57856"/>
        <dbReference type="ChEBI" id="CHEBI:59789"/>
        <dbReference type="ChEBI" id="CHEBI:74495"/>
        <dbReference type="ChEBI" id="CHEBI:82748"/>
        <dbReference type="EC" id="2.1.1.198"/>
    </reaction>
</comment>
<dbReference type="SUPFAM" id="SSF53790">
    <property type="entry name" value="Tetrapyrrole methylase"/>
    <property type="match status" value="1"/>
</dbReference>
<feature type="domain" description="RsmI HTH" evidence="8">
    <location>
        <begin position="236"/>
        <end position="277"/>
    </location>
</feature>
<dbReference type="AlphaFoldDB" id="A0AAW8J9U9"/>
<dbReference type="InterPro" id="IPR014776">
    <property type="entry name" value="4pyrrole_Mease_sub2"/>
</dbReference>
<dbReference type="InterPro" id="IPR000878">
    <property type="entry name" value="4pyrrol_Mease"/>
</dbReference>
<reference evidence="9" key="1">
    <citation type="submission" date="2023-08" db="EMBL/GenBank/DDBJ databases">
        <title>Emergence of clinically-relevant ST2 carbapenem-resistant Acinetobacter baumannii strains in hospital sewages in Zhejiang, East of China.</title>
        <authorList>
            <person name="Kaichao C."/>
            <person name="Zhang R."/>
        </authorList>
    </citation>
    <scope>NUCLEOTIDE SEQUENCE</scope>
    <source>
        <strain evidence="9">M-RB-37</strain>
    </source>
</reference>
<accession>A0AAW8J9U9</accession>
<dbReference type="InterPro" id="IPR008189">
    <property type="entry name" value="rRNA_ssu_MeTfrase_I"/>
</dbReference>
<dbReference type="GO" id="GO:0070677">
    <property type="term" value="F:rRNA (cytosine-2'-O-)-methyltransferase activity"/>
    <property type="evidence" value="ECO:0007669"/>
    <property type="project" value="UniProtKB-UniRule"/>
</dbReference>
<name>A0AAW8J9U9_9GAMM</name>
<dbReference type="InterPro" id="IPR014777">
    <property type="entry name" value="4pyrrole_Mease_sub1"/>
</dbReference>
<dbReference type="FunFam" id="3.40.1010.10:FF:000002">
    <property type="entry name" value="Ribosomal RNA small subunit methyltransferase I"/>
    <property type="match status" value="1"/>
</dbReference>
<comment type="subcellular location">
    <subcellularLocation>
        <location evidence="6">Cytoplasm</location>
    </subcellularLocation>
</comment>
<comment type="caution">
    <text evidence="9">The sequence shown here is derived from an EMBL/GenBank/DDBJ whole genome shotgun (WGS) entry which is preliminary data.</text>
</comment>
<keyword evidence="3 6" id="KW-0489">Methyltransferase</keyword>
<evidence type="ECO:0000259" key="7">
    <source>
        <dbReference type="Pfam" id="PF00590"/>
    </source>
</evidence>
<dbReference type="RefSeq" id="WP_308974063.1">
    <property type="nucleotide sequence ID" value="NZ_JAVIDL010000002.1"/>
</dbReference>
<protein>
    <recommendedName>
        <fullName evidence="6">Ribosomal RNA small subunit methyltransferase I</fullName>
        <ecNumber evidence="6">2.1.1.198</ecNumber>
    </recommendedName>
    <alternativeName>
        <fullName evidence="6">16S rRNA 2'-O-ribose C1402 methyltransferase</fullName>
    </alternativeName>
    <alternativeName>
        <fullName evidence="6">rRNA (cytidine-2'-O-)-methyltransferase RsmI</fullName>
    </alternativeName>
</protein>
<keyword evidence="5 6" id="KW-0949">S-adenosyl-L-methionine</keyword>
<evidence type="ECO:0000256" key="1">
    <source>
        <dbReference type="ARBA" id="ARBA00022490"/>
    </source>
</evidence>
<dbReference type="InterPro" id="IPR053910">
    <property type="entry name" value="RsmI_HTH"/>
</dbReference>
<evidence type="ECO:0000256" key="2">
    <source>
        <dbReference type="ARBA" id="ARBA00022552"/>
    </source>
</evidence>
<dbReference type="EMBL" id="JAVIDL010000002">
    <property type="protein sequence ID" value="MDQ8934389.1"/>
    <property type="molecule type" value="Genomic_DNA"/>
</dbReference>
<comment type="similarity">
    <text evidence="6">Belongs to the methyltransferase superfamily. RsmI family.</text>
</comment>
<gene>
    <name evidence="6 9" type="primary">rsmI</name>
    <name evidence="9" type="ORF">RFH47_01315</name>
</gene>
<dbReference type="Gene3D" id="3.30.950.10">
    <property type="entry name" value="Methyltransferase, Cobalt-precorrin-4 Transmethylase, Domain 2"/>
    <property type="match status" value="1"/>
</dbReference>
<organism evidence="9 10">
    <name type="scientific">Acinetobacter rudis</name>
    <dbReference type="NCBI Taxonomy" id="632955"/>
    <lineage>
        <taxon>Bacteria</taxon>
        <taxon>Pseudomonadati</taxon>
        <taxon>Pseudomonadota</taxon>
        <taxon>Gammaproteobacteria</taxon>
        <taxon>Moraxellales</taxon>
        <taxon>Moraxellaceae</taxon>
        <taxon>Acinetobacter</taxon>
    </lineage>
</organism>
<evidence type="ECO:0000313" key="10">
    <source>
        <dbReference type="Proteomes" id="UP001243844"/>
    </source>
</evidence>
<dbReference type="PANTHER" id="PTHR46111:SF1">
    <property type="entry name" value="RIBOSOMAL RNA SMALL SUBUNIT METHYLTRANSFERASE I"/>
    <property type="match status" value="1"/>
</dbReference>
<dbReference type="Pfam" id="PF00590">
    <property type="entry name" value="TP_methylase"/>
    <property type="match status" value="1"/>
</dbReference>
<dbReference type="FunFam" id="3.30.950.10:FF:000002">
    <property type="entry name" value="Ribosomal RNA small subunit methyltransferase I"/>
    <property type="match status" value="1"/>
</dbReference>
<dbReference type="GO" id="GO:0005737">
    <property type="term" value="C:cytoplasm"/>
    <property type="evidence" value="ECO:0007669"/>
    <property type="project" value="UniProtKB-SubCell"/>
</dbReference>
<evidence type="ECO:0000256" key="4">
    <source>
        <dbReference type="ARBA" id="ARBA00022679"/>
    </source>
</evidence>
<feature type="domain" description="Tetrapyrrole methylase" evidence="7">
    <location>
        <begin position="5"/>
        <end position="204"/>
    </location>
</feature>
<evidence type="ECO:0000256" key="3">
    <source>
        <dbReference type="ARBA" id="ARBA00022603"/>
    </source>
</evidence>
<dbReference type="Proteomes" id="UP001243844">
    <property type="component" value="Unassembled WGS sequence"/>
</dbReference>
<evidence type="ECO:0000259" key="8">
    <source>
        <dbReference type="Pfam" id="PF23016"/>
    </source>
</evidence>